<accession>A0AAD7QVG6</accession>
<evidence type="ECO:0000313" key="5">
    <source>
        <dbReference type="EMBL" id="KAJ8100487.1"/>
    </source>
</evidence>
<dbReference type="Proteomes" id="UP001217417">
    <property type="component" value="Unassembled WGS sequence"/>
</dbReference>
<keyword evidence="2 3" id="KW-0175">Coiled coil</keyword>
<comment type="similarity">
    <text evidence="1">Belongs to the ADIP family.</text>
</comment>
<dbReference type="AlphaFoldDB" id="A0AAD7QVG6"/>
<organism evidence="5 6">
    <name type="scientific">Lipomyces tetrasporus</name>
    <dbReference type="NCBI Taxonomy" id="54092"/>
    <lineage>
        <taxon>Eukaryota</taxon>
        <taxon>Fungi</taxon>
        <taxon>Dikarya</taxon>
        <taxon>Ascomycota</taxon>
        <taxon>Saccharomycotina</taxon>
        <taxon>Lipomycetes</taxon>
        <taxon>Lipomycetales</taxon>
        <taxon>Lipomycetaceae</taxon>
        <taxon>Lipomyces</taxon>
    </lineage>
</organism>
<dbReference type="EMBL" id="JARPMG010000005">
    <property type="protein sequence ID" value="KAJ8100487.1"/>
    <property type="molecule type" value="Genomic_DNA"/>
</dbReference>
<dbReference type="InterPro" id="IPR021622">
    <property type="entry name" value="Afadin/alpha-actinin-bd"/>
</dbReference>
<proteinExistence type="inferred from homology"/>
<name>A0AAD7QVG6_9ASCO</name>
<dbReference type="GeneID" id="80882739"/>
<evidence type="ECO:0000256" key="2">
    <source>
        <dbReference type="ARBA" id="ARBA00023054"/>
    </source>
</evidence>
<evidence type="ECO:0000256" key="3">
    <source>
        <dbReference type="SAM" id="Coils"/>
    </source>
</evidence>
<feature type="coiled-coil region" evidence="3">
    <location>
        <begin position="101"/>
        <end position="135"/>
    </location>
</feature>
<feature type="region of interest" description="Disordered" evidence="4">
    <location>
        <begin position="535"/>
        <end position="557"/>
    </location>
</feature>
<dbReference type="RefSeq" id="XP_056043937.1">
    <property type="nucleotide sequence ID" value="XM_056187573.1"/>
</dbReference>
<evidence type="ECO:0000256" key="4">
    <source>
        <dbReference type="SAM" id="MobiDB-lite"/>
    </source>
</evidence>
<keyword evidence="6" id="KW-1185">Reference proteome</keyword>
<evidence type="ECO:0000256" key="1">
    <source>
        <dbReference type="ARBA" id="ARBA00009291"/>
    </source>
</evidence>
<feature type="coiled-coil region" evidence="3">
    <location>
        <begin position="289"/>
        <end position="316"/>
    </location>
</feature>
<sequence>MDAETDLNSASRRLNAALISKGYLDQSNKLNFYEGSDARKIINFIYEIIQRRDKDTMLKEKLVNTIHEQTASEIRLKKIITQLESKCDHFERQLSAVGVQRDNFSTSVKTLEVQNRNLQEDIARQKSMLQQIRAQDANERRKRDQHILRMKEKAGFEIRRTKSTSSATGKLNNSSWSSERYMSASQSIRKSFSEHPDSGSLFWEQTATIIPDVIQELTEENARLISLIRETALTLNVFTGEKSVNDEDFDSVLQYMPSSFTELSIEINNSLEALREILHEPKYVSIEEVHHREQEIERLKKQLDSMTSNWKDAIETMDEWNQYMEGIVPTRNVTHLQSVADKEESYIIDSKIQQKDTEQAHHVDPQSSWNGDVILANAGNKAPDRSNKVSVIQDKENISKAPTKASETSALPSRIPTISRIPSLRAKDVKSTSELATSYPWNMLSEITNKKASRSSLADQQDRWHCEVVTPVALDKPALMHALPSPSRAKDETLAATAAELDAVTSPVIHRPLAASKLASDASQNRLGTDSIAQHEISQGDNDDRNENQDEDDYSGDHLTPAVRQIIKDAGVTPAHRRAGISRFGRTPPPRPLLQLSSPTVELSPIKLSSIESSVPGQPSTLKRARESNTVGIIDLTGAAFAF</sequence>
<comment type="caution">
    <text evidence="5">The sequence shown here is derived from an EMBL/GenBank/DDBJ whole genome shotgun (WGS) entry which is preliminary data.</text>
</comment>
<reference evidence="5" key="1">
    <citation type="submission" date="2023-03" db="EMBL/GenBank/DDBJ databases">
        <title>Near-Complete genome sequence of Lipomyces tetrasporous NRRL Y-64009, an oleaginous yeast capable of growing on lignocellulosic hydrolysates.</title>
        <authorList>
            <consortium name="Lawrence Berkeley National Laboratory"/>
            <person name="Jagtap S.S."/>
            <person name="Liu J.-J."/>
            <person name="Walukiewicz H.E."/>
            <person name="Pangilinan J."/>
            <person name="Lipzen A."/>
            <person name="Ahrendt S."/>
            <person name="Koriabine M."/>
            <person name="Cobaugh K."/>
            <person name="Salamov A."/>
            <person name="Yoshinaga Y."/>
            <person name="Ng V."/>
            <person name="Daum C."/>
            <person name="Grigoriev I.V."/>
            <person name="Slininger P.J."/>
            <person name="Dien B.S."/>
            <person name="Jin Y.-S."/>
            <person name="Rao C.V."/>
        </authorList>
    </citation>
    <scope>NUCLEOTIDE SEQUENCE</scope>
    <source>
        <strain evidence="5">NRRL Y-64009</strain>
    </source>
</reference>
<dbReference type="Pfam" id="PF11559">
    <property type="entry name" value="ADIP"/>
    <property type="match status" value="1"/>
</dbReference>
<evidence type="ECO:0000313" key="6">
    <source>
        <dbReference type="Proteomes" id="UP001217417"/>
    </source>
</evidence>
<gene>
    <name evidence="5" type="ORF">POJ06DRAFT_252853</name>
</gene>
<protein>
    <submittedName>
        <fullName evidence="5">Afadin and alpha-actinin-binding-domain-containing protein</fullName>
    </submittedName>
</protein>